<proteinExistence type="inferred from homology"/>
<accession>A0AAW0GNQ0</accession>
<dbReference type="PANTHER" id="PTHR19857:SF19">
    <property type="entry name" value="26S PROTEASOME REGULATORY SUBUNIT RPN14"/>
    <property type="match status" value="1"/>
</dbReference>
<evidence type="ECO:0008006" key="8">
    <source>
        <dbReference type="Google" id="ProtNLM"/>
    </source>
</evidence>
<dbReference type="InterPro" id="IPR001680">
    <property type="entry name" value="WD40_rpt"/>
</dbReference>
<keyword evidence="3" id="KW-0647">Proteasome</keyword>
<reference evidence="6 7" key="1">
    <citation type="submission" date="2022-09" db="EMBL/GenBank/DDBJ databases">
        <authorList>
            <person name="Palmer J.M."/>
        </authorList>
    </citation>
    <scope>NUCLEOTIDE SEQUENCE [LARGE SCALE GENOMIC DNA]</scope>
    <source>
        <strain evidence="6 7">DSM 7382</strain>
    </source>
</reference>
<dbReference type="InterPro" id="IPR019775">
    <property type="entry name" value="WD40_repeat_CS"/>
</dbReference>
<organism evidence="6 7">
    <name type="scientific">Cerrena zonata</name>
    <dbReference type="NCBI Taxonomy" id="2478898"/>
    <lineage>
        <taxon>Eukaryota</taxon>
        <taxon>Fungi</taxon>
        <taxon>Dikarya</taxon>
        <taxon>Basidiomycota</taxon>
        <taxon>Agaricomycotina</taxon>
        <taxon>Agaricomycetes</taxon>
        <taxon>Polyporales</taxon>
        <taxon>Cerrenaceae</taxon>
        <taxon>Cerrena</taxon>
    </lineage>
</organism>
<evidence type="ECO:0000313" key="7">
    <source>
        <dbReference type="Proteomes" id="UP001385951"/>
    </source>
</evidence>
<name>A0AAW0GNQ0_9APHY</name>
<dbReference type="Gene3D" id="2.130.10.10">
    <property type="entry name" value="YVTN repeat-like/Quinoprotein amine dehydrogenase"/>
    <property type="match status" value="2"/>
</dbReference>
<dbReference type="PANTHER" id="PTHR19857">
    <property type="entry name" value="MITOCHONDRIAL DIVISION PROTEIN 1-RELATED"/>
    <property type="match status" value="1"/>
</dbReference>
<dbReference type="SMART" id="SM00320">
    <property type="entry name" value="WD40"/>
    <property type="match status" value="5"/>
</dbReference>
<protein>
    <recommendedName>
        <fullName evidence="8">WD40 repeat-like protein</fullName>
    </recommendedName>
</protein>
<dbReference type="Proteomes" id="UP001385951">
    <property type="component" value="Unassembled WGS sequence"/>
</dbReference>
<evidence type="ECO:0000256" key="4">
    <source>
        <dbReference type="ARBA" id="ARBA00038321"/>
    </source>
</evidence>
<dbReference type="PROSITE" id="PS00678">
    <property type="entry name" value="WD_REPEATS_1"/>
    <property type="match status" value="1"/>
</dbReference>
<keyword evidence="2" id="KW-0677">Repeat</keyword>
<dbReference type="PROSITE" id="PS50294">
    <property type="entry name" value="WD_REPEATS_REGION"/>
    <property type="match status" value="1"/>
</dbReference>
<keyword evidence="7" id="KW-1185">Reference proteome</keyword>
<feature type="repeat" description="WD" evidence="5">
    <location>
        <begin position="205"/>
        <end position="246"/>
    </location>
</feature>
<comment type="similarity">
    <text evidence="4">Belongs to the WD repeat PAAF1/RPN14 family.</text>
</comment>
<dbReference type="InterPro" id="IPR036322">
    <property type="entry name" value="WD40_repeat_dom_sf"/>
</dbReference>
<keyword evidence="1 5" id="KW-0853">WD repeat</keyword>
<dbReference type="SUPFAM" id="SSF50978">
    <property type="entry name" value="WD40 repeat-like"/>
    <property type="match status" value="1"/>
</dbReference>
<dbReference type="Pfam" id="PF00400">
    <property type="entry name" value="WD40"/>
    <property type="match status" value="2"/>
</dbReference>
<evidence type="ECO:0000256" key="3">
    <source>
        <dbReference type="ARBA" id="ARBA00022942"/>
    </source>
</evidence>
<gene>
    <name evidence="6" type="ORF">QCA50_006244</name>
</gene>
<evidence type="ECO:0000256" key="5">
    <source>
        <dbReference type="PROSITE-ProRule" id="PRU00221"/>
    </source>
</evidence>
<dbReference type="EMBL" id="JASBNA010000006">
    <property type="protein sequence ID" value="KAK7691141.1"/>
    <property type="molecule type" value="Genomic_DNA"/>
</dbReference>
<dbReference type="PROSITE" id="PS50082">
    <property type="entry name" value="WD_REPEATS_2"/>
    <property type="match status" value="1"/>
</dbReference>
<sequence length="446" mass="47622">MQSTINLPISNIQPDFEAVIHDVREGTVPEDSFWLSFYKSGEQSVHGKVALSLDEKDRNLILYDGKDGVVFDHPGKRDYLLSCAALSVLETRAVVPSAQFTDPLPRSANDQYRKIHAFDIAPDGSQFATGYEDGSVLIIPTISRRPTSAYSTCKPHLNTITSLRFFPSSKVLLTSGVDFALNILPADLPSTDSSRPTRLNSVRSFKGHTRAITSTAIISAGRNILSTGRDGTVRLWDVPSGSQIRSESVPSYVAINAMSVGEKAEGAFVPPPNGEEQSTPLPADAREVDTNDKVAFCGLQDGSFIVFDLGMKLPVFHSTAQKGSSSLSSIAYSASASLVATGSSNGLTSVYDTRSMETPLTTFCRNGASIEDLVFVSTQGGSVGLAIATDDGLPYIADVRPEGPSVRAELVGTDCDGVRSIRVRSAGGEVWTAGDDGIVRKYEVGI</sequence>
<dbReference type="InterPro" id="IPR051179">
    <property type="entry name" value="WD_repeat_multifunction"/>
</dbReference>
<evidence type="ECO:0000256" key="2">
    <source>
        <dbReference type="ARBA" id="ARBA00022737"/>
    </source>
</evidence>
<dbReference type="InterPro" id="IPR015943">
    <property type="entry name" value="WD40/YVTN_repeat-like_dom_sf"/>
</dbReference>
<dbReference type="GO" id="GO:0000502">
    <property type="term" value="C:proteasome complex"/>
    <property type="evidence" value="ECO:0007669"/>
    <property type="project" value="UniProtKB-KW"/>
</dbReference>
<evidence type="ECO:0000256" key="1">
    <source>
        <dbReference type="ARBA" id="ARBA00022574"/>
    </source>
</evidence>
<comment type="caution">
    <text evidence="6">The sequence shown here is derived from an EMBL/GenBank/DDBJ whole genome shotgun (WGS) entry which is preliminary data.</text>
</comment>
<dbReference type="AlphaFoldDB" id="A0AAW0GNQ0"/>
<evidence type="ECO:0000313" key="6">
    <source>
        <dbReference type="EMBL" id="KAK7691141.1"/>
    </source>
</evidence>